<dbReference type="InterPro" id="IPR011006">
    <property type="entry name" value="CheY-like_superfamily"/>
</dbReference>
<name>A0ABV6DLI0_9BACL</name>
<dbReference type="InterPro" id="IPR046947">
    <property type="entry name" value="LytR-like"/>
</dbReference>
<dbReference type="InterPro" id="IPR007492">
    <property type="entry name" value="LytTR_DNA-bd_dom"/>
</dbReference>
<dbReference type="EMBL" id="JBHLWN010000051">
    <property type="protein sequence ID" value="MFC0213501.1"/>
    <property type="molecule type" value="Genomic_DNA"/>
</dbReference>
<dbReference type="Proteomes" id="UP001589776">
    <property type="component" value="Unassembled WGS sequence"/>
</dbReference>
<gene>
    <name evidence="4" type="ORF">ACFFK0_13715</name>
</gene>
<sequence>MKVMIAEDERLARDELMYLLSQEDDVEILACADNGTELLELVRLQRPHVVFLDIHMPGLNGVETAERLQRQGSAPYIVFATAYEQFALDAFRLEAVDYVLKPYEEERLRKTLQRIRARLSETPAWPASAAGALPPPLPAEAAQLHAKPPAAGVKPKLLIEDGSRMLVIDPAAIAYAVKEEKRTLIHMADGQVHTARQTLQELELRFGPYAFFRSHRSHLVNVDCIEEIEPWFNGAYNLILKDARHSRIPLSRGAAKELMHRLQGM</sequence>
<dbReference type="InterPro" id="IPR001789">
    <property type="entry name" value="Sig_transdc_resp-reg_receiver"/>
</dbReference>
<protein>
    <submittedName>
        <fullName evidence="4">LytR/AlgR family response regulator transcription factor</fullName>
    </submittedName>
</protein>
<evidence type="ECO:0000313" key="5">
    <source>
        <dbReference type="Proteomes" id="UP001589776"/>
    </source>
</evidence>
<organism evidence="4 5">
    <name type="scientific">Paenibacillus chartarius</name>
    <dbReference type="NCBI Taxonomy" id="747481"/>
    <lineage>
        <taxon>Bacteria</taxon>
        <taxon>Bacillati</taxon>
        <taxon>Bacillota</taxon>
        <taxon>Bacilli</taxon>
        <taxon>Bacillales</taxon>
        <taxon>Paenibacillaceae</taxon>
        <taxon>Paenibacillus</taxon>
    </lineage>
</organism>
<proteinExistence type="predicted"/>
<feature type="domain" description="HTH LytTR-type" evidence="3">
    <location>
        <begin position="157"/>
        <end position="264"/>
    </location>
</feature>
<dbReference type="Pfam" id="PF04397">
    <property type="entry name" value="LytTR"/>
    <property type="match status" value="1"/>
</dbReference>
<dbReference type="PROSITE" id="PS50930">
    <property type="entry name" value="HTH_LYTTR"/>
    <property type="match status" value="1"/>
</dbReference>
<dbReference type="Gene3D" id="2.20.25.10">
    <property type="match status" value="1"/>
</dbReference>
<dbReference type="PROSITE" id="PS50110">
    <property type="entry name" value="RESPONSE_REGULATORY"/>
    <property type="match status" value="1"/>
</dbReference>
<dbReference type="PANTHER" id="PTHR37299">
    <property type="entry name" value="TRANSCRIPTIONAL REGULATOR-RELATED"/>
    <property type="match status" value="1"/>
</dbReference>
<dbReference type="PANTHER" id="PTHR37299:SF1">
    <property type="entry name" value="STAGE 0 SPORULATION PROTEIN A HOMOLOG"/>
    <property type="match status" value="1"/>
</dbReference>
<dbReference type="RefSeq" id="WP_377470820.1">
    <property type="nucleotide sequence ID" value="NZ_JBHLWN010000051.1"/>
</dbReference>
<feature type="modified residue" description="4-aspartylphosphate" evidence="1">
    <location>
        <position position="53"/>
    </location>
</feature>
<dbReference type="Gene3D" id="3.40.50.2300">
    <property type="match status" value="1"/>
</dbReference>
<dbReference type="Gene3D" id="2.40.50.40">
    <property type="match status" value="1"/>
</dbReference>
<keyword evidence="1" id="KW-0597">Phosphoprotein</keyword>
<evidence type="ECO:0000259" key="2">
    <source>
        <dbReference type="PROSITE" id="PS50110"/>
    </source>
</evidence>
<dbReference type="CDD" id="cd17532">
    <property type="entry name" value="REC_LytTR_AlgR-like"/>
    <property type="match status" value="1"/>
</dbReference>
<accession>A0ABV6DLI0</accession>
<dbReference type="Pfam" id="PF00072">
    <property type="entry name" value="Response_reg"/>
    <property type="match status" value="1"/>
</dbReference>
<evidence type="ECO:0000313" key="4">
    <source>
        <dbReference type="EMBL" id="MFC0213501.1"/>
    </source>
</evidence>
<dbReference type="SUPFAM" id="SSF52172">
    <property type="entry name" value="CheY-like"/>
    <property type="match status" value="1"/>
</dbReference>
<comment type="caution">
    <text evidence="4">The sequence shown here is derived from an EMBL/GenBank/DDBJ whole genome shotgun (WGS) entry which is preliminary data.</text>
</comment>
<feature type="domain" description="Response regulatory" evidence="2">
    <location>
        <begin position="2"/>
        <end position="116"/>
    </location>
</feature>
<reference evidence="4 5" key="1">
    <citation type="submission" date="2024-09" db="EMBL/GenBank/DDBJ databases">
        <authorList>
            <person name="Sun Q."/>
            <person name="Mori K."/>
        </authorList>
    </citation>
    <scope>NUCLEOTIDE SEQUENCE [LARGE SCALE GENOMIC DNA]</scope>
    <source>
        <strain evidence="4 5">CCM 7759</strain>
    </source>
</reference>
<dbReference type="SMART" id="SM00850">
    <property type="entry name" value="LytTR"/>
    <property type="match status" value="1"/>
</dbReference>
<evidence type="ECO:0000259" key="3">
    <source>
        <dbReference type="PROSITE" id="PS50930"/>
    </source>
</evidence>
<keyword evidence="5" id="KW-1185">Reference proteome</keyword>
<dbReference type="SMART" id="SM00448">
    <property type="entry name" value="REC"/>
    <property type="match status" value="1"/>
</dbReference>
<evidence type="ECO:0000256" key="1">
    <source>
        <dbReference type="PROSITE-ProRule" id="PRU00169"/>
    </source>
</evidence>